<reference evidence="1 2" key="1">
    <citation type="journal article" date="2018" name="Front. Microbiol.">
        <title>Genome-Wide Analysis of Corynespora cassiicola Leaf Fall Disease Putative Effectors.</title>
        <authorList>
            <person name="Lopez D."/>
            <person name="Ribeiro S."/>
            <person name="Label P."/>
            <person name="Fumanal B."/>
            <person name="Venisse J.S."/>
            <person name="Kohler A."/>
            <person name="de Oliveira R.R."/>
            <person name="Labutti K."/>
            <person name="Lipzen A."/>
            <person name="Lail K."/>
            <person name="Bauer D."/>
            <person name="Ohm R.A."/>
            <person name="Barry K.W."/>
            <person name="Spatafora J."/>
            <person name="Grigoriev I.V."/>
            <person name="Martin F.M."/>
            <person name="Pujade-Renaud V."/>
        </authorList>
    </citation>
    <scope>NUCLEOTIDE SEQUENCE [LARGE SCALE GENOMIC DNA]</scope>
    <source>
        <strain evidence="1 2">Philippines</strain>
    </source>
</reference>
<dbReference type="OrthoDB" id="10563539at2759"/>
<dbReference type="AlphaFoldDB" id="A0A2T2NSW7"/>
<name>A0A2T2NSW7_CORCC</name>
<organism evidence="1 2">
    <name type="scientific">Corynespora cassiicola Philippines</name>
    <dbReference type="NCBI Taxonomy" id="1448308"/>
    <lineage>
        <taxon>Eukaryota</taxon>
        <taxon>Fungi</taxon>
        <taxon>Dikarya</taxon>
        <taxon>Ascomycota</taxon>
        <taxon>Pezizomycotina</taxon>
        <taxon>Dothideomycetes</taxon>
        <taxon>Pleosporomycetidae</taxon>
        <taxon>Pleosporales</taxon>
        <taxon>Corynesporascaceae</taxon>
        <taxon>Corynespora</taxon>
    </lineage>
</organism>
<accession>A0A2T2NSW7</accession>
<evidence type="ECO:0000313" key="2">
    <source>
        <dbReference type="Proteomes" id="UP000240883"/>
    </source>
</evidence>
<evidence type="ECO:0000313" key="1">
    <source>
        <dbReference type="EMBL" id="PSN68503.1"/>
    </source>
</evidence>
<dbReference type="EMBL" id="KZ678134">
    <property type="protein sequence ID" value="PSN68503.1"/>
    <property type="molecule type" value="Genomic_DNA"/>
</dbReference>
<keyword evidence="2" id="KW-1185">Reference proteome</keyword>
<sequence length="273" mass="29257">MHRYSQANQKLILSQLHQALHAARSIRHGLDVGVRHSLELGEVELAFRSDLDESALVARAVAVVWCGEDGDAAPVMLNLVALHAHFVRSNNCLQVVLLAEPLGNVRAKLETHTTLAGSASGGGLGVGPEHLHHKTRLARLSLLEAVQFPHIVKANVVVGEETAVQHKEFLVDEGCEGQRGEGLGEELEDTFSVLGPALALEAVHPVHVVCLVVSTVEEEAVRVQPLVGVEEKGDFGRPRASIDKVTIEEEGVLLGGLAGEAEDFHEVEELACV</sequence>
<gene>
    <name evidence="1" type="ORF">BS50DRAFT_367370</name>
</gene>
<protein>
    <submittedName>
        <fullName evidence="1">Uncharacterized protein</fullName>
    </submittedName>
</protein>
<proteinExistence type="predicted"/>
<dbReference type="Proteomes" id="UP000240883">
    <property type="component" value="Unassembled WGS sequence"/>
</dbReference>